<dbReference type="SUPFAM" id="SSF89372">
    <property type="entry name" value="Fucose-specific lectin"/>
    <property type="match status" value="1"/>
</dbReference>
<dbReference type="EMBL" id="JACYXC010000001">
    <property type="protein sequence ID" value="MBH5337486.1"/>
    <property type="molecule type" value="Genomic_DNA"/>
</dbReference>
<organism evidence="1 2">
    <name type="scientific">Streptomyces pactum</name>
    <dbReference type="NCBI Taxonomy" id="68249"/>
    <lineage>
        <taxon>Bacteria</taxon>
        <taxon>Bacillati</taxon>
        <taxon>Actinomycetota</taxon>
        <taxon>Actinomycetes</taxon>
        <taxon>Kitasatosporales</taxon>
        <taxon>Streptomycetaceae</taxon>
        <taxon>Streptomyces</taxon>
    </lineage>
</organism>
<keyword evidence="2" id="KW-1185">Reference proteome</keyword>
<dbReference type="Proteomes" id="UP000807371">
    <property type="component" value="Unassembled WGS sequence"/>
</dbReference>
<accession>A0ABS0NQR2</accession>
<name>A0ABS0NQR2_9ACTN</name>
<dbReference type="RefSeq" id="WP_197990776.1">
    <property type="nucleotide sequence ID" value="NZ_JACYXC010000001.1"/>
</dbReference>
<gene>
    <name evidence="1" type="ORF">IHE55_23060</name>
</gene>
<protein>
    <submittedName>
        <fullName evidence="1">Uncharacterized protein</fullName>
    </submittedName>
</protein>
<comment type="caution">
    <text evidence="1">The sequence shown here is derived from an EMBL/GenBank/DDBJ whole genome shotgun (WGS) entry which is preliminary data.</text>
</comment>
<reference evidence="1 2" key="1">
    <citation type="submission" date="2020-09" db="EMBL/GenBank/DDBJ databases">
        <title>Biosynthesis of the nuclear factor of activated T cells inhibitor NFAT-133 and its congeners in Streptomyces pactum.</title>
        <authorList>
            <person name="Zhou W."/>
            <person name="Posri P."/>
            <person name="Abugrain M.E."/>
            <person name="Weisberg A.J."/>
            <person name="Chang J.H."/>
            <person name="Mahmud T."/>
        </authorList>
    </citation>
    <scope>NUCLEOTIDE SEQUENCE [LARGE SCALE GENOMIC DNA]</scope>
    <source>
        <strain evidence="1 2">ATCC 27456</strain>
    </source>
</reference>
<evidence type="ECO:0000313" key="1">
    <source>
        <dbReference type="EMBL" id="MBH5337486.1"/>
    </source>
</evidence>
<evidence type="ECO:0000313" key="2">
    <source>
        <dbReference type="Proteomes" id="UP000807371"/>
    </source>
</evidence>
<sequence>MVLQLLRGKDGRLSAYAPTEGAIERWTENRPGGPDWTGPVRLELPGLTACSVGQGADGYVHLMGLRSRPGEGDRVDVDVVHATQFQTGRPTTAWHSMGTPHPNDWRKAARVTVVETVVGRDGAVHVFVRNAGTGISARRQDGKGKWSGWVDFKGKDVVEGLSGVATAAGRVEFLAPTTGGALRWFMTEPGGGLKRGEDLPWKPQPGSCAGVQTGPDTLTHFWRDAATGELLAWRAGDDTGAISLGGETGTGRVAVLQAPIDGHDCTVLAQREPAAGRLSVAAYPAQNEAAGVWWTPTGEPGLSDPALALDGLGRVVLAALGPDRRLRLARQKTSEPGLALGAWQTVQGG</sequence>
<proteinExistence type="predicted"/>